<feature type="compositionally biased region" description="Basic residues" evidence="4">
    <location>
        <begin position="63"/>
        <end position="72"/>
    </location>
</feature>
<keyword evidence="1 3" id="KW-0238">DNA-binding</keyword>
<dbReference type="Gene3D" id="1.10.30.10">
    <property type="entry name" value="High mobility group box domain"/>
    <property type="match status" value="1"/>
</dbReference>
<feature type="compositionally biased region" description="Polar residues" evidence="4">
    <location>
        <begin position="38"/>
        <end position="59"/>
    </location>
</feature>
<dbReference type="PANTHER" id="PTHR46040">
    <property type="entry name" value="HIGH MOBILITY GROUP PROTEIN 2"/>
    <property type="match status" value="1"/>
</dbReference>
<dbReference type="GO" id="GO:0010468">
    <property type="term" value="P:regulation of gene expression"/>
    <property type="evidence" value="ECO:0007669"/>
    <property type="project" value="TreeGrafter"/>
</dbReference>
<organism evidence="6 7">
    <name type="scientific">Polypedilum vanderplanki</name>
    <name type="common">Sleeping chironomid midge</name>
    <dbReference type="NCBI Taxonomy" id="319348"/>
    <lineage>
        <taxon>Eukaryota</taxon>
        <taxon>Metazoa</taxon>
        <taxon>Ecdysozoa</taxon>
        <taxon>Arthropoda</taxon>
        <taxon>Hexapoda</taxon>
        <taxon>Insecta</taxon>
        <taxon>Pterygota</taxon>
        <taxon>Neoptera</taxon>
        <taxon>Endopterygota</taxon>
        <taxon>Diptera</taxon>
        <taxon>Nematocera</taxon>
        <taxon>Chironomoidea</taxon>
        <taxon>Chironomidae</taxon>
        <taxon>Chironominae</taxon>
        <taxon>Polypedilum</taxon>
        <taxon>Polypedilum</taxon>
    </lineage>
</organism>
<feature type="DNA-binding region" description="HMG box" evidence="3">
    <location>
        <begin position="79"/>
        <end position="147"/>
    </location>
</feature>
<protein>
    <recommendedName>
        <fullName evidence="5">HMG box domain-containing protein</fullName>
    </recommendedName>
</protein>
<evidence type="ECO:0000313" key="6">
    <source>
        <dbReference type="EMBL" id="KAG5673556.1"/>
    </source>
</evidence>
<feature type="region of interest" description="Disordered" evidence="4">
    <location>
        <begin position="150"/>
        <end position="211"/>
    </location>
</feature>
<reference evidence="6" key="1">
    <citation type="submission" date="2021-03" db="EMBL/GenBank/DDBJ databases">
        <title>Chromosome level genome of the anhydrobiotic midge Polypedilum vanderplanki.</title>
        <authorList>
            <person name="Yoshida Y."/>
            <person name="Kikawada T."/>
            <person name="Gusev O."/>
        </authorList>
    </citation>
    <scope>NUCLEOTIDE SEQUENCE</scope>
    <source>
        <strain evidence="6">NIAS01</strain>
        <tissue evidence="6">Whole body or cell culture</tissue>
    </source>
</reference>
<evidence type="ECO:0000256" key="2">
    <source>
        <dbReference type="ARBA" id="ARBA00023242"/>
    </source>
</evidence>
<feature type="compositionally biased region" description="Low complexity" evidence="4">
    <location>
        <begin position="178"/>
        <end position="198"/>
    </location>
</feature>
<feature type="domain" description="HMG box" evidence="5">
    <location>
        <begin position="79"/>
        <end position="147"/>
    </location>
</feature>
<evidence type="ECO:0000313" key="7">
    <source>
        <dbReference type="Proteomes" id="UP001107558"/>
    </source>
</evidence>
<evidence type="ECO:0000256" key="4">
    <source>
        <dbReference type="SAM" id="MobiDB-lite"/>
    </source>
</evidence>
<dbReference type="Proteomes" id="UP001107558">
    <property type="component" value="Chromosome 3"/>
</dbReference>
<dbReference type="EMBL" id="JADBJN010000003">
    <property type="protein sequence ID" value="KAG5673556.1"/>
    <property type="molecule type" value="Genomic_DNA"/>
</dbReference>
<feature type="region of interest" description="Disordered" evidence="4">
    <location>
        <begin position="38"/>
        <end position="74"/>
    </location>
</feature>
<dbReference type="SUPFAM" id="SSF47095">
    <property type="entry name" value="HMG-box"/>
    <property type="match status" value="1"/>
</dbReference>
<proteinExistence type="predicted"/>
<dbReference type="OrthoDB" id="3213154at2759"/>
<dbReference type="InterPro" id="IPR009071">
    <property type="entry name" value="HMG_box_dom"/>
</dbReference>
<comment type="caution">
    <text evidence="6">The sequence shown here is derived from an EMBL/GenBank/DDBJ whole genome shotgun (WGS) entry which is preliminary data.</text>
</comment>
<dbReference type="AlphaFoldDB" id="A0A9J6BUI7"/>
<dbReference type="InterPro" id="IPR036910">
    <property type="entry name" value="HMG_box_dom_sf"/>
</dbReference>
<keyword evidence="7" id="KW-1185">Reference proteome</keyword>
<evidence type="ECO:0000259" key="5">
    <source>
        <dbReference type="PROSITE" id="PS50118"/>
    </source>
</evidence>
<dbReference type="GO" id="GO:0005634">
    <property type="term" value="C:nucleus"/>
    <property type="evidence" value="ECO:0007669"/>
    <property type="project" value="UniProtKB-UniRule"/>
</dbReference>
<sequence>MEISLSEQCEQEQKEIKTEKINAYSSEDVNLKTEALLNQPQHTNQTADNEVKQQINTDEQVTKKKRKKSKKIKRDEKYPKYFRNAYVRYCDEVRAKVCEENPTFDPVAITKRIAANWLALDKVQKKPYLDQAQVDKDRYFREMKEYNALYKPNDDSEPPKKKVKKKGANVEKPQDIPSTSAAATAVSTNNIQSTSTSQKPPSNDSNKPITQSVNNAVNKDEIPKAFLTSNCELPIFTDAFLEHNKIIEAELKTLRKNNIEIEQQNSVLMKHIENMDNGINKVEGEIAANRQKNSQLEIYLVKLRIKLSAHFNSHSQPGWKNGATVENIDKYFQDLAVEAQKHPSSVFVSKARDILKKVDLKIL</sequence>
<keyword evidence="2 3" id="KW-0539">Nucleus</keyword>
<dbReference type="PROSITE" id="PS50118">
    <property type="entry name" value="HMG_BOX_2"/>
    <property type="match status" value="1"/>
</dbReference>
<evidence type="ECO:0000256" key="1">
    <source>
        <dbReference type="ARBA" id="ARBA00023125"/>
    </source>
</evidence>
<dbReference type="SMART" id="SM00398">
    <property type="entry name" value="HMG"/>
    <property type="match status" value="1"/>
</dbReference>
<dbReference type="PANTHER" id="PTHR46040:SF3">
    <property type="entry name" value="HIGH MOBILITY GROUP PROTEIN 2"/>
    <property type="match status" value="1"/>
</dbReference>
<name>A0A9J6BUI7_POLVA</name>
<gene>
    <name evidence="6" type="ORF">PVAND_003595</name>
</gene>
<dbReference type="InterPro" id="IPR051965">
    <property type="entry name" value="ChromReg_NeuronalGeneExpr"/>
</dbReference>
<dbReference type="Pfam" id="PF00505">
    <property type="entry name" value="HMG_box"/>
    <property type="match status" value="1"/>
</dbReference>
<accession>A0A9J6BUI7</accession>
<evidence type="ECO:0000256" key="3">
    <source>
        <dbReference type="PROSITE-ProRule" id="PRU00267"/>
    </source>
</evidence>
<dbReference type="GO" id="GO:0003677">
    <property type="term" value="F:DNA binding"/>
    <property type="evidence" value="ECO:0007669"/>
    <property type="project" value="UniProtKB-UniRule"/>
</dbReference>
<feature type="compositionally biased region" description="Polar residues" evidence="4">
    <location>
        <begin position="199"/>
        <end position="211"/>
    </location>
</feature>